<protein>
    <submittedName>
        <fullName evidence="1">Uncharacterized protein</fullName>
    </submittedName>
</protein>
<evidence type="ECO:0000313" key="1">
    <source>
        <dbReference type="EMBL" id="GDY59060.1"/>
    </source>
</evidence>
<proteinExistence type="predicted"/>
<sequence length="69" mass="7016">MWSTPKGSTLVTALPYTGAVSSWVMGVLLGREEWASGGGGGAVAPRIGVAVSHHGSGAVWEMSKKPPPL</sequence>
<name>A0A4D4LIN2_STRVO</name>
<comment type="caution">
    <text evidence="1">The sequence shown here is derived from an EMBL/GenBank/DDBJ whole genome shotgun (WGS) entry which is preliminary data.</text>
</comment>
<dbReference type="Proteomes" id="UP000301309">
    <property type="component" value="Unassembled WGS sequence"/>
</dbReference>
<organism evidence="1 2">
    <name type="scientific">Streptomyces violaceusniger</name>
    <dbReference type="NCBI Taxonomy" id="68280"/>
    <lineage>
        <taxon>Bacteria</taxon>
        <taxon>Bacillati</taxon>
        <taxon>Actinomycetota</taxon>
        <taxon>Actinomycetes</taxon>
        <taxon>Kitasatosporales</taxon>
        <taxon>Streptomycetaceae</taxon>
        <taxon>Streptomyces</taxon>
        <taxon>Streptomyces violaceusniger group</taxon>
    </lineage>
</organism>
<dbReference type="EMBL" id="BJHW01000002">
    <property type="protein sequence ID" value="GDY59060.1"/>
    <property type="molecule type" value="Genomic_DNA"/>
</dbReference>
<accession>A0A4D4LIN2</accession>
<evidence type="ECO:0000313" key="2">
    <source>
        <dbReference type="Proteomes" id="UP000301309"/>
    </source>
</evidence>
<keyword evidence="2" id="KW-1185">Reference proteome</keyword>
<dbReference type="AlphaFoldDB" id="A0A4D4LIN2"/>
<gene>
    <name evidence="1" type="ORF">SVIO_096830</name>
</gene>
<reference evidence="1 2" key="1">
    <citation type="journal article" date="2020" name="Int. J. Syst. Evol. Microbiol.">
        <title>Reclassification of Streptomyces castelarensis and Streptomyces sporoclivatus as later heterotypic synonyms of Streptomyces antimycoticus.</title>
        <authorList>
            <person name="Komaki H."/>
            <person name="Tamura T."/>
        </authorList>
    </citation>
    <scope>NUCLEOTIDE SEQUENCE [LARGE SCALE GENOMIC DNA]</scope>
    <source>
        <strain evidence="1 2">NBRC 13459</strain>
    </source>
</reference>